<dbReference type="GO" id="GO:0016787">
    <property type="term" value="F:hydrolase activity"/>
    <property type="evidence" value="ECO:0007669"/>
    <property type="project" value="UniProtKB-KW"/>
</dbReference>
<dbReference type="Pfam" id="PF00078">
    <property type="entry name" value="RVT_1"/>
    <property type="match status" value="1"/>
</dbReference>
<protein>
    <submittedName>
        <fullName evidence="2">LINE-1 reverse transcriptase like</fullName>
        <ecNumber evidence="2">3.1.13.-</ecNumber>
    </submittedName>
</protein>
<feature type="non-terminal residue" evidence="2">
    <location>
        <position position="1"/>
    </location>
</feature>
<dbReference type="PANTHER" id="PTHR46890">
    <property type="entry name" value="NON-LTR RETROLELEMENT REVERSE TRANSCRIPTASE-LIKE PROTEIN-RELATED"/>
    <property type="match status" value="1"/>
</dbReference>
<keyword evidence="2" id="KW-0808">Transferase</keyword>
<dbReference type="PROSITE" id="PS50878">
    <property type="entry name" value="RT_POL"/>
    <property type="match status" value="1"/>
</dbReference>
<reference evidence="2" key="1">
    <citation type="submission" date="2014-07" db="EMBL/GenBank/DDBJ databases">
        <title>Identification of a novel salt tolerance gene in wild soybean by whole-genome sequencing.</title>
        <authorList>
            <person name="Lam H.-M."/>
            <person name="Qi X."/>
            <person name="Li M.-W."/>
            <person name="Liu X."/>
            <person name="Xie M."/>
            <person name="Ni M."/>
            <person name="Xu X."/>
        </authorList>
    </citation>
    <scope>NUCLEOTIDE SEQUENCE [LARGE SCALE GENOMIC DNA]</scope>
    <source>
        <tissue evidence="2">Root</tissue>
    </source>
</reference>
<dbReference type="AlphaFoldDB" id="A0A0B2REL0"/>
<dbReference type="PANTHER" id="PTHR46890:SF50">
    <property type="entry name" value="RNA-DIRECTED DNA POLYMERASE, EUKARYOTA, REVERSE TRANSCRIPTASE ZINC-BINDING DOMAIN PROTEIN-RELATED"/>
    <property type="match status" value="1"/>
</dbReference>
<dbReference type="InterPro" id="IPR052343">
    <property type="entry name" value="Retrotransposon-Effector_Assoc"/>
</dbReference>
<accession>A0A0B2REL0</accession>
<dbReference type="InterPro" id="IPR043502">
    <property type="entry name" value="DNA/RNA_pol_sf"/>
</dbReference>
<evidence type="ECO:0000313" key="2">
    <source>
        <dbReference type="EMBL" id="KHN30789.1"/>
    </source>
</evidence>
<organism evidence="2">
    <name type="scientific">Glycine soja</name>
    <name type="common">Wild soybean</name>
    <dbReference type="NCBI Taxonomy" id="3848"/>
    <lineage>
        <taxon>Eukaryota</taxon>
        <taxon>Viridiplantae</taxon>
        <taxon>Streptophyta</taxon>
        <taxon>Embryophyta</taxon>
        <taxon>Tracheophyta</taxon>
        <taxon>Spermatophyta</taxon>
        <taxon>Magnoliopsida</taxon>
        <taxon>eudicotyledons</taxon>
        <taxon>Gunneridae</taxon>
        <taxon>Pentapetalae</taxon>
        <taxon>rosids</taxon>
        <taxon>fabids</taxon>
        <taxon>Fabales</taxon>
        <taxon>Fabaceae</taxon>
        <taxon>Papilionoideae</taxon>
        <taxon>50 kb inversion clade</taxon>
        <taxon>NPAAA clade</taxon>
        <taxon>indigoferoid/millettioid clade</taxon>
        <taxon>Phaseoleae</taxon>
        <taxon>Glycine</taxon>
        <taxon>Glycine subgen. Soja</taxon>
    </lineage>
</organism>
<feature type="non-terminal residue" evidence="2">
    <location>
        <position position="132"/>
    </location>
</feature>
<feature type="domain" description="Reverse transcriptase" evidence="1">
    <location>
        <begin position="1"/>
        <end position="132"/>
    </location>
</feature>
<dbReference type="EMBL" id="KN651460">
    <property type="protein sequence ID" value="KHN30789.1"/>
    <property type="molecule type" value="Genomic_DNA"/>
</dbReference>
<sequence>FLKYMMTRMGFCAKWIHWIDDCLESASVSVLVNGSPSSEFVPQRGLRQGDPLSPLLFNIVAEGLNGLMTNAMEKRLFKGFLSGSNNVEISLLQYADDTIFFGETTMENVRVIKAILRTFELASGLKINFAKS</sequence>
<dbReference type="Proteomes" id="UP000053555">
    <property type="component" value="Unassembled WGS sequence"/>
</dbReference>
<name>A0A0B2REL0_GLYSO</name>
<proteinExistence type="predicted"/>
<dbReference type="EC" id="3.1.13.-" evidence="2"/>
<dbReference type="InterPro" id="IPR000477">
    <property type="entry name" value="RT_dom"/>
</dbReference>
<keyword evidence="2" id="KW-0695">RNA-directed DNA polymerase</keyword>
<keyword evidence="2" id="KW-0548">Nucleotidyltransferase</keyword>
<evidence type="ECO:0000259" key="1">
    <source>
        <dbReference type="PROSITE" id="PS50878"/>
    </source>
</evidence>
<keyword evidence="2" id="KW-0378">Hydrolase</keyword>
<dbReference type="GO" id="GO:0003964">
    <property type="term" value="F:RNA-directed DNA polymerase activity"/>
    <property type="evidence" value="ECO:0007669"/>
    <property type="project" value="UniProtKB-KW"/>
</dbReference>
<gene>
    <name evidence="2" type="ORF">glysoja_039727</name>
</gene>
<dbReference type="SUPFAM" id="SSF56672">
    <property type="entry name" value="DNA/RNA polymerases"/>
    <property type="match status" value="1"/>
</dbReference>